<dbReference type="InterPro" id="IPR009057">
    <property type="entry name" value="Homeodomain-like_sf"/>
</dbReference>
<dbReference type="InterPro" id="IPR036271">
    <property type="entry name" value="Tet_transcr_reg_TetR-rel_C_sf"/>
</dbReference>
<feature type="domain" description="Tetracyclin repressor-like C-terminal" evidence="1">
    <location>
        <begin position="80"/>
        <end position="184"/>
    </location>
</feature>
<evidence type="ECO:0000313" key="3">
    <source>
        <dbReference type="Proteomes" id="UP000309668"/>
    </source>
</evidence>
<dbReference type="AlphaFoldDB" id="A0A5S3P615"/>
<comment type="caution">
    <text evidence="2">The sequence shown here is derived from an EMBL/GenBank/DDBJ whole genome shotgun (WGS) entry which is preliminary data.</text>
</comment>
<protein>
    <submittedName>
        <fullName evidence="2">TetR/AcrR family transcriptional regulator</fullName>
    </submittedName>
</protein>
<proteinExistence type="predicted"/>
<keyword evidence="3" id="KW-1185">Reference proteome</keyword>
<dbReference type="OrthoDB" id="7408114at2"/>
<gene>
    <name evidence="2" type="ORF">FEV51_09025</name>
</gene>
<dbReference type="RefSeq" id="WP_138618050.1">
    <property type="nucleotide sequence ID" value="NZ_VCAO01000003.1"/>
</dbReference>
<dbReference type="InterPro" id="IPR041478">
    <property type="entry name" value="TetR_C_27"/>
</dbReference>
<dbReference type="Gene3D" id="1.10.357.10">
    <property type="entry name" value="Tetracycline Repressor, domain 2"/>
    <property type="match status" value="1"/>
</dbReference>
<dbReference type="Pfam" id="PF17935">
    <property type="entry name" value="TetR_C_27"/>
    <property type="match status" value="1"/>
</dbReference>
<evidence type="ECO:0000259" key="1">
    <source>
        <dbReference type="Pfam" id="PF17935"/>
    </source>
</evidence>
<accession>A0A5S3P615</accession>
<evidence type="ECO:0000313" key="2">
    <source>
        <dbReference type="EMBL" id="TMM48404.1"/>
    </source>
</evidence>
<sequence>MTQDNKARERDRLAALAMEVTARRGVEVTPEILAGESGLSRARIDAIFPESSNLFDAVAERWFAPHIEIMEAVMASDLPANRKLYEFFARRFVHQRAYFRSDPDTFALLCDLGSRRFERVRSYIDLADHYLCELIAQAQDEGYFAKLEIDEALSLINQMVVAYTMPDMLMMLDDRLSEAKLGAIIDTLFAGLSGSDGGARGRSSLHAA</sequence>
<organism evidence="2 3">
    <name type="scientific">Qipengyuania marisflavi</name>
    <dbReference type="NCBI Taxonomy" id="2486356"/>
    <lineage>
        <taxon>Bacteria</taxon>
        <taxon>Pseudomonadati</taxon>
        <taxon>Pseudomonadota</taxon>
        <taxon>Alphaproteobacteria</taxon>
        <taxon>Sphingomonadales</taxon>
        <taxon>Erythrobacteraceae</taxon>
        <taxon>Qipengyuania</taxon>
    </lineage>
</organism>
<dbReference type="SUPFAM" id="SSF46689">
    <property type="entry name" value="Homeodomain-like"/>
    <property type="match status" value="1"/>
</dbReference>
<dbReference type="SUPFAM" id="SSF48498">
    <property type="entry name" value="Tetracyclin repressor-like, C-terminal domain"/>
    <property type="match status" value="1"/>
</dbReference>
<name>A0A5S3P615_9SPHN</name>
<dbReference type="EMBL" id="VCAO01000003">
    <property type="protein sequence ID" value="TMM48404.1"/>
    <property type="molecule type" value="Genomic_DNA"/>
</dbReference>
<dbReference type="Proteomes" id="UP000309668">
    <property type="component" value="Unassembled WGS sequence"/>
</dbReference>
<reference evidence="2 3" key="1">
    <citation type="submission" date="2019-05" db="EMBL/GenBank/DDBJ databases">
        <title>Erythrobacter marisflavi sp. nov., isolated from isolated from water of an estuary environment.</title>
        <authorList>
            <person name="Yoon J.-H."/>
        </authorList>
    </citation>
    <scope>NUCLEOTIDE SEQUENCE [LARGE SCALE GENOMIC DNA]</scope>
    <source>
        <strain evidence="2 3">KEM-5</strain>
    </source>
</reference>